<evidence type="ECO:0000313" key="8">
    <source>
        <dbReference type="EMBL" id="UQF79275.1"/>
    </source>
</evidence>
<dbReference type="AlphaFoldDB" id="A0A9E7DCU3"/>
<gene>
    <name evidence="8" type="ORF">M3I41_06710</name>
</gene>
<keyword evidence="2" id="KW-0808">Transferase</keyword>
<dbReference type="GO" id="GO:0016740">
    <property type="term" value="F:transferase activity"/>
    <property type="evidence" value="ECO:0007669"/>
    <property type="project" value="UniProtKB-KW"/>
</dbReference>
<feature type="active site" description="Nucleophile" evidence="6">
    <location>
        <position position="464"/>
    </location>
</feature>
<evidence type="ECO:0000256" key="2">
    <source>
        <dbReference type="ARBA" id="ARBA00022679"/>
    </source>
</evidence>
<dbReference type="KEGG" id="agh:M3I41_06710"/>
<dbReference type="EMBL" id="CP097095">
    <property type="protein sequence ID" value="UQF79275.1"/>
    <property type="molecule type" value="Genomic_DNA"/>
</dbReference>
<dbReference type="GO" id="GO:0005576">
    <property type="term" value="C:extracellular region"/>
    <property type="evidence" value="ECO:0007669"/>
    <property type="project" value="TreeGrafter"/>
</dbReference>
<dbReference type="InterPro" id="IPR050979">
    <property type="entry name" value="LD-transpeptidase"/>
</dbReference>
<evidence type="ECO:0000259" key="7">
    <source>
        <dbReference type="PROSITE" id="PS52029"/>
    </source>
</evidence>
<dbReference type="PROSITE" id="PS52029">
    <property type="entry name" value="LD_TPASE"/>
    <property type="match status" value="1"/>
</dbReference>
<dbReference type="GO" id="GO:0018104">
    <property type="term" value="P:peptidoglycan-protein cross-linking"/>
    <property type="evidence" value="ECO:0007669"/>
    <property type="project" value="TreeGrafter"/>
</dbReference>
<evidence type="ECO:0000256" key="3">
    <source>
        <dbReference type="ARBA" id="ARBA00022960"/>
    </source>
</evidence>
<dbReference type="PANTHER" id="PTHR30582">
    <property type="entry name" value="L,D-TRANSPEPTIDASE"/>
    <property type="match status" value="1"/>
</dbReference>
<accession>A0A9E7DCU3</accession>
<evidence type="ECO:0000313" key="9">
    <source>
        <dbReference type="Proteomes" id="UP000830236"/>
    </source>
</evidence>
<evidence type="ECO:0000256" key="5">
    <source>
        <dbReference type="ARBA" id="ARBA00023316"/>
    </source>
</evidence>
<name>A0A9E7DCU3_9ACTO</name>
<keyword evidence="3 6" id="KW-0133">Cell shape</keyword>
<feature type="active site" description="Proton donor/acceptor" evidence="6">
    <location>
        <position position="445"/>
    </location>
</feature>
<dbReference type="PANTHER" id="PTHR30582:SF2">
    <property type="entry name" value="L,D-TRANSPEPTIDASE YCIB-RELATED"/>
    <property type="match status" value="1"/>
</dbReference>
<sequence>MIKLFNRSQKVSANVEKRRRWPWLVGAAALLAVGGGAGAWAVHYSDHALPGTSVAGQDVSGMTQSEIAKLVSSKASATKVSISGAVNRQASLSELGVKVDAAATAKAALSPNASIMNRFTAPFTSNNSVSVVSTSSSIKIDEYIAKILPPGSNAPVNASVTFNEEETTFEVVSGKDGQSLSPKEIEQAATSAAAQLSSTSVKVAYVNTAPTITYTKAKAAADKANTIVKNDVTITDPDGDTYTADTETKAAWIKVGPSTDGKNLAVTVDKEAVTKWVNKQASAAQVTLVEGERNVYSDGKVATVVVEAKDGKDVQNASTVSEQLLTSLNSGKVYAGKFEYKTTKAEWKERTIANGAEKLVYPAAEGEKWIDVNLSNATVTAYEGATVVHGPVGMVPGAPGTETVTGTYHVYLKYAAQDMGCTAGWDYCSKDVPWVTYFTGSYALHGAPWRNSFGWSGEGGSHGCVNMPVSEAKWVYDWAPVGTTVVSHY</sequence>
<proteinExistence type="predicted"/>
<dbReference type="InterPro" id="IPR005490">
    <property type="entry name" value="LD_TPept_cat_dom"/>
</dbReference>
<keyword evidence="5 6" id="KW-0961">Cell wall biogenesis/degradation</keyword>
<dbReference type="InterPro" id="IPR038063">
    <property type="entry name" value="Transpep_catalytic_dom"/>
</dbReference>
<comment type="pathway">
    <text evidence="1 6">Cell wall biogenesis; peptidoglycan biosynthesis.</text>
</comment>
<dbReference type="Proteomes" id="UP000830236">
    <property type="component" value="Chromosome"/>
</dbReference>
<evidence type="ECO:0000256" key="4">
    <source>
        <dbReference type="ARBA" id="ARBA00022984"/>
    </source>
</evidence>
<reference evidence="8" key="1">
    <citation type="submission" date="2022-05" db="EMBL/GenBank/DDBJ databases">
        <title>Using nanopore sequencing to obtain complete genomes from saliva samples.</title>
        <authorList>
            <person name="Baker J.L."/>
        </authorList>
    </citation>
    <scope>NUCLEOTIDE SEQUENCE</scope>
    <source>
        <strain evidence="8">JCVI-JB-Ag32</strain>
    </source>
</reference>
<evidence type="ECO:0000256" key="1">
    <source>
        <dbReference type="ARBA" id="ARBA00004752"/>
    </source>
</evidence>
<dbReference type="GO" id="GO:0071555">
    <property type="term" value="P:cell wall organization"/>
    <property type="evidence" value="ECO:0007669"/>
    <property type="project" value="UniProtKB-UniRule"/>
</dbReference>
<dbReference type="GO" id="GO:0008360">
    <property type="term" value="P:regulation of cell shape"/>
    <property type="evidence" value="ECO:0007669"/>
    <property type="project" value="UniProtKB-UniRule"/>
</dbReference>
<evidence type="ECO:0000256" key="6">
    <source>
        <dbReference type="PROSITE-ProRule" id="PRU01373"/>
    </source>
</evidence>
<dbReference type="Pfam" id="PF03734">
    <property type="entry name" value="YkuD"/>
    <property type="match status" value="1"/>
</dbReference>
<organism evidence="8 9">
    <name type="scientific">Actinomyces graevenitzii</name>
    <dbReference type="NCBI Taxonomy" id="55565"/>
    <lineage>
        <taxon>Bacteria</taxon>
        <taxon>Bacillati</taxon>
        <taxon>Actinomycetota</taxon>
        <taxon>Actinomycetes</taxon>
        <taxon>Actinomycetales</taxon>
        <taxon>Actinomycetaceae</taxon>
        <taxon>Actinomyces</taxon>
    </lineage>
</organism>
<keyword evidence="4 6" id="KW-0573">Peptidoglycan synthesis</keyword>
<dbReference type="Gene3D" id="2.40.440.10">
    <property type="entry name" value="L,D-transpeptidase catalytic domain-like"/>
    <property type="match status" value="1"/>
</dbReference>
<dbReference type="SUPFAM" id="SSF141523">
    <property type="entry name" value="L,D-transpeptidase catalytic domain-like"/>
    <property type="match status" value="1"/>
</dbReference>
<dbReference type="GO" id="GO:0071972">
    <property type="term" value="F:peptidoglycan L,D-transpeptidase activity"/>
    <property type="evidence" value="ECO:0007669"/>
    <property type="project" value="TreeGrafter"/>
</dbReference>
<protein>
    <submittedName>
        <fullName evidence="8">L,D-transpeptidase</fullName>
    </submittedName>
</protein>
<dbReference type="CDD" id="cd16913">
    <property type="entry name" value="YkuD_like"/>
    <property type="match status" value="1"/>
</dbReference>
<feature type="domain" description="L,D-TPase catalytic" evidence="7">
    <location>
        <begin position="368"/>
        <end position="488"/>
    </location>
</feature>